<dbReference type="HOGENOM" id="CLU_2723067_0_0_1"/>
<dbReference type="Proteomes" id="UP000054166">
    <property type="component" value="Unassembled WGS sequence"/>
</dbReference>
<dbReference type="InParanoid" id="A0A0C3FY72"/>
<sequence>MEVRTEWIMRRNQIQKARHEVKKGLLRLDRLDRTESSIAKGSKSHVKAQHQLVRFWGLGGHVEIKASLKCHL</sequence>
<name>A0A0C3FY72_PILCF</name>
<dbReference type="EMBL" id="KN832987">
    <property type="protein sequence ID" value="KIM84609.1"/>
    <property type="molecule type" value="Genomic_DNA"/>
</dbReference>
<reference evidence="1 2" key="1">
    <citation type="submission" date="2014-04" db="EMBL/GenBank/DDBJ databases">
        <authorList>
            <consortium name="DOE Joint Genome Institute"/>
            <person name="Kuo A."/>
            <person name="Tarkka M."/>
            <person name="Buscot F."/>
            <person name="Kohler A."/>
            <person name="Nagy L.G."/>
            <person name="Floudas D."/>
            <person name="Copeland A."/>
            <person name="Barry K.W."/>
            <person name="Cichocki N."/>
            <person name="Veneault-Fourrey C."/>
            <person name="LaButti K."/>
            <person name="Lindquist E.A."/>
            <person name="Lipzen A."/>
            <person name="Lundell T."/>
            <person name="Morin E."/>
            <person name="Murat C."/>
            <person name="Sun H."/>
            <person name="Tunlid A."/>
            <person name="Henrissat B."/>
            <person name="Grigoriev I.V."/>
            <person name="Hibbett D.S."/>
            <person name="Martin F."/>
            <person name="Nordberg H.P."/>
            <person name="Cantor M.N."/>
            <person name="Hua S.X."/>
        </authorList>
    </citation>
    <scope>NUCLEOTIDE SEQUENCE [LARGE SCALE GENOMIC DNA]</scope>
    <source>
        <strain evidence="1 2">F 1598</strain>
    </source>
</reference>
<evidence type="ECO:0000313" key="1">
    <source>
        <dbReference type="EMBL" id="KIM84609.1"/>
    </source>
</evidence>
<keyword evidence="2" id="KW-1185">Reference proteome</keyword>
<accession>A0A0C3FY72</accession>
<gene>
    <name evidence="1" type="ORF">PILCRDRAFT_818188</name>
</gene>
<evidence type="ECO:0000313" key="2">
    <source>
        <dbReference type="Proteomes" id="UP000054166"/>
    </source>
</evidence>
<reference evidence="2" key="2">
    <citation type="submission" date="2015-01" db="EMBL/GenBank/DDBJ databases">
        <title>Evolutionary Origins and Diversification of the Mycorrhizal Mutualists.</title>
        <authorList>
            <consortium name="DOE Joint Genome Institute"/>
            <consortium name="Mycorrhizal Genomics Consortium"/>
            <person name="Kohler A."/>
            <person name="Kuo A."/>
            <person name="Nagy L.G."/>
            <person name="Floudas D."/>
            <person name="Copeland A."/>
            <person name="Barry K.W."/>
            <person name="Cichocki N."/>
            <person name="Veneault-Fourrey C."/>
            <person name="LaButti K."/>
            <person name="Lindquist E.A."/>
            <person name="Lipzen A."/>
            <person name="Lundell T."/>
            <person name="Morin E."/>
            <person name="Murat C."/>
            <person name="Riley R."/>
            <person name="Ohm R."/>
            <person name="Sun H."/>
            <person name="Tunlid A."/>
            <person name="Henrissat B."/>
            <person name="Grigoriev I.V."/>
            <person name="Hibbett D.S."/>
            <person name="Martin F."/>
        </authorList>
    </citation>
    <scope>NUCLEOTIDE SEQUENCE [LARGE SCALE GENOMIC DNA]</scope>
    <source>
        <strain evidence="2">F 1598</strain>
    </source>
</reference>
<protein>
    <submittedName>
        <fullName evidence="1">Uncharacterized protein</fullName>
    </submittedName>
</protein>
<proteinExistence type="predicted"/>
<organism evidence="1 2">
    <name type="scientific">Piloderma croceum (strain F 1598)</name>
    <dbReference type="NCBI Taxonomy" id="765440"/>
    <lineage>
        <taxon>Eukaryota</taxon>
        <taxon>Fungi</taxon>
        <taxon>Dikarya</taxon>
        <taxon>Basidiomycota</taxon>
        <taxon>Agaricomycotina</taxon>
        <taxon>Agaricomycetes</taxon>
        <taxon>Agaricomycetidae</taxon>
        <taxon>Atheliales</taxon>
        <taxon>Atheliaceae</taxon>
        <taxon>Piloderma</taxon>
    </lineage>
</organism>
<dbReference type="AlphaFoldDB" id="A0A0C3FY72"/>